<evidence type="ECO:0000256" key="1">
    <source>
        <dbReference type="ARBA" id="ARBA00004123"/>
    </source>
</evidence>
<evidence type="ECO:0000256" key="2">
    <source>
        <dbReference type="ARBA" id="ARBA00004496"/>
    </source>
</evidence>
<dbReference type="EMBL" id="JACVVK020000094">
    <property type="protein sequence ID" value="KAK7493370.1"/>
    <property type="molecule type" value="Genomic_DNA"/>
</dbReference>
<keyword evidence="4" id="KW-0736">Signalosome</keyword>
<keyword evidence="8" id="KW-1185">Reference proteome</keyword>
<keyword evidence="3" id="KW-0963">Cytoplasm</keyword>
<evidence type="ECO:0000259" key="6">
    <source>
        <dbReference type="Pfam" id="PF10075"/>
    </source>
</evidence>
<dbReference type="Pfam" id="PF10075">
    <property type="entry name" value="CSN8_PSD8_EIF3K"/>
    <property type="match status" value="1"/>
</dbReference>
<comment type="subcellular location">
    <subcellularLocation>
        <location evidence="2">Cytoplasm</location>
    </subcellularLocation>
    <subcellularLocation>
        <location evidence="1">Nucleus</location>
    </subcellularLocation>
</comment>
<keyword evidence="5" id="KW-0539">Nucleus</keyword>
<evidence type="ECO:0000256" key="5">
    <source>
        <dbReference type="ARBA" id="ARBA00023242"/>
    </source>
</evidence>
<dbReference type="InterPro" id="IPR033205">
    <property type="entry name" value="COP9_CSN8"/>
</dbReference>
<dbReference type="AlphaFoldDB" id="A0ABD0L1M9"/>
<evidence type="ECO:0000313" key="7">
    <source>
        <dbReference type="EMBL" id="KAK7493370.1"/>
    </source>
</evidence>
<name>A0ABD0L1M9_9CAEN</name>
<evidence type="ECO:0000256" key="4">
    <source>
        <dbReference type="ARBA" id="ARBA00022790"/>
    </source>
</evidence>
<evidence type="ECO:0000313" key="8">
    <source>
        <dbReference type="Proteomes" id="UP001519460"/>
    </source>
</evidence>
<dbReference type="PANTHER" id="PTHR13339:SF0">
    <property type="entry name" value="COP9 SIGNALOSOME COMPLEX SUBUNIT 8"/>
    <property type="match status" value="1"/>
</dbReference>
<dbReference type="GO" id="GO:0008180">
    <property type="term" value="C:COP9 signalosome"/>
    <property type="evidence" value="ECO:0007669"/>
    <property type="project" value="UniProtKB-KW"/>
</dbReference>
<dbReference type="PANTHER" id="PTHR13339">
    <property type="entry name" value="COP9 SIGNALOSOME COMPLEX SUBUNIT 8"/>
    <property type="match status" value="1"/>
</dbReference>
<reference evidence="7 8" key="1">
    <citation type="journal article" date="2023" name="Sci. Data">
        <title>Genome assembly of the Korean intertidal mud-creeper Batillaria attramentaria.</title>
        <authorList>
            <person name="Patra A.K."/>
            <person name="Ho P.T."/>
            <person name="Jun S."/>
            <person name="Lee S.J."/>
            <person name="Kim Y."/>
            <person name="Won Y.J."/>
        </authorList>
    </citation>
    <scope>NUCLEOTIDE SEQUENCE [LARGE SCALE GENOMIC DNA]</scope>
    <source>
        <strain evidence="7">Wonlab-2016</strain>
    </source>
</reference>
<dbReference type="Proteomes" id="UP001519460">
    <property type="component" value="Unassembled WGS sequence"/>
</dbReference>
<gene>
    <name evidence="7" type="ORF">BaRGS_00015496</name>
</gene>
<sequence length="193" mass="21499">MTGSKMAGDAEIDFLGLTHELETQELEAPGGVGSPQLYGQLLTLYLLKNDLCNAKFLWKRIPQSVKSGNGELSLIWVVGQHMWQRDYPGVYEALRKDWSESIRPIMSALSESVRKQALNLVRLAYSSINVDEFAVFMGLPVAEAKQAALSEGWTLDSQARFLTPKKPEPVLSATLPNEQHLSVLTDYVSFLEN</sequence>
<dbReference type="InterPro" id="IPR033464">
    <property type="entry name" value="CSN8_PSD8_EIF3K"/>
</dbReference>
<comment type="caution">
    <text evidence="7">The sequence shown here is derived from an EMBL/GenBank/DDBJ whole genome shotgun (WGS) entry which is preliminary data.</text>
</comment>
<dbReference type="Gene3D" id="1.25.40.990">
    <property type="match status" value="1"/>
</dbReference>
<accession>A0ABD0L1M9</accession>
<feature type="domain" description="CSN8/PSMD8/EIF3K" evidence="6">
    <location>
        <begin position="35"/>
        <end position="168"/>
    </location>
</feature>
<organism evidence="7 8">
    <name type="scientific">Batillaria attramentaria</name>
    <dbReference type="NCBI Taxonomy" id="370345"/>
    <lineage>
        <taxon>Eukaryota</taxon>
        <taxon>Metazoa</taxon>
        <taxon>Spiralia</taxon>
        <taxon>Lophotrochozoa</taxon>
        <taxon>Mollusca</taxon>
        <taxon>Gastropoda</taxon>
        <taxon>Caenogastropoda</taxon>
        <taxon>Sorbeoconcha</taxon>
        <taxon>Cerithioidea</taxon>
        <taxon>Batillariidae</taxon>
        <taxon>Batillaria</taxon>
    </lineage>
</organism>
<protein>
    <recommendedName>
        <fullName evidence="6">CSN8/PSMD8/EIF3K domain-containing protein</fullName>
    </recommendedName>
</protein>
<dbReference type="GO" id="GO:0005737">
    <property type="term" value="C:cytoplasm"/>
    <property type="evidence" value="ECO:0007669"/>
    <property type="project" value="UniProtKB-SubCell"/>
</dbReference>
<proteinExistence type="predicted"/>
<evidence type="ECO:0000256" key="3">
    <source>
        <dbReference type="ARBA" id="ARBA00022490"/>
    </source>
</evidence>